<evidence type="ECO:0000313" key="5">
    <source>
        <dbReference type="Proteomes" id="UP001265746"/>
    </source>
</evidence>
<dbReference type="InterPro" id="IPR036915">
    <property type="entry name" value="Cyclin-like_sf"/>
</dbReference>
<dbReference type="Proteomes" id="UP001265746">
    <property type="component" value="Unassembled WGS sequence"/>
</dbReference>
<dbReference type="GO" id="GO:0006357">
    <property type="term" value="P:regulation of transcription by RNA polymerase II"/>
    <property type="evidence" value="ECO:0007669"/>
    <property type="project" value="InterPro"/>
</dbReference>
<feature type="region of interest" description="Disordered" evidence="2">
    <location>
        <begin position="371"/>
        <end position="417"/>
    </location>
</feature>
<keyword evidence="1" id="KW-0195">Cyclin</keyword>
<dbReference type="InterPro" id="IPR043198">
    <property type="entry name" value="Cyclin/Ssn8"/>
</dbReference>
<evidence type="ECO:0000313" key="4">
    <source>
        <dbReference type="EMBL" id="KAK2595997.1"/>
    </source>
</evidence>
<feature type="compositionally biased region" description="Polar residues" evidence="2">
    <location>
        <begin position="62"/>
        <end position="81"/>
    </location>
</feature>
<feature type="compositionally biased region" description="Gly residues" evidence="2">
    <location>
        <begin position="387"/>
        <end position="396"/>
    </location>
</feature>
<dbReference type="PANTHER" id="PTHR10026">
    <property type="entry name" value="CYCLIN"/>
    <property type="match status" value="1"/>
</dbReference>
<evidence type="ECO:0000259" key="3">
    <source>
        <dbReference type="Pfam" id="PF16899"/>
    </source>
</evidence>
<organism evidence="4 5">
    <name type="scientific">Phomopsis amygdali</name>
    <name type="common">Fusicoccum amygdali</name>
    <dbReference type="NCBI Taxonomy" id="1214568"/>
    <lineage>
        <taxon>Eukaryota</taxon>
        <taxon>Fungi</taxon>
        <taxon>Dikarya</taxon>
        <taxon>Ascomycota</taxon>
        <taxon>Pezizomycotina</taxon>
        <taxon>Sordariomycetes</taxon>
        <taxon>Sordariomycetidae</taxon>
        <taxon>Diaporthales</taxon>
        <taxon>Diaporthaceae</taxon>
        <taxon>Diaporthe</taxon>
    </lineage>
</organism>
<protein>
    <recommendedName>
        <fullName evidence="3">Cyclin C-terminal domain-containing protein</fullName>
    </recommendedName>
</protein>
<feature type="domain" description="Cyclin C-terminal" evidence="3">
    <location>
        <begin position="212"/>
        <end position="320"/>
    </location>
</feature>
<sequence>MATEDERYRSSTQFRLWSFSPAQLAELRAKTNGLARQNISDRLASSTASSSTVASANPSGSNTPIPTAHTSTPATDPTQVSAAAAPADVPTESTSSMNRAPLPEFLTPAEEEQLLRFYTVECLRAAEFCQLPTEIRATSAIFLRRFFVTHSIMTYPPTKMLKTCLFYGSKAENSYPRVNSFAEKFPNTTGEEILAGEFLLCQGLRFAFDVRHPYRALEGAIMQLRTFGDTDDAKISRAQSRGRDILKFSPLVTDAYFHYTPSQIMLAALSMADHDLFERLIEAMFPHQPNGDSNAYKVEALSQAIKEKTVSTVMACKEMLNQEPPERMINFWGTPEANSLVKPLVRKLKKCRDPDRFDLIGLHKKRLEFKENEKKPSKGAVEDDGAVFGGSNGTGKGDADRDAKRRKVAEDPFGPPL</sequence>
<dbReference type="GO" id="GO:0016538">
    <property type="term" value="F:cyclin-dependent protein serine/threonine kinase regulator activity"/>
    <property type="evidence" value="ECO:0007669"/>
    <property type="project" value="InterPro"/>
</dbReference>
<evidence type="ECO:0000256" key="2">
    <source>
        <dbReference type="SAM" id="MobiDB-lite"/>
    </source>
</evidence>
<dbReference type="CDD" id="cd20524">
    <property type="entry name" value="CYCLIN_CCNH_rpt1"/>
    <property type="match status" value="1"/>
</dbReference>
<feature type="compositionally biased region" description="Low complexity" evidence="2">
    <location>
        <begin position="40"/>
        <end position="61"/>
    </location>
</feature>
<dbReference type="Gene3D" id="1.10.472.10">
    <property type="entry name" value="Cyclin-like"/>
    <property type="match status" value="2"/>
</dbReference>
<comment type="caution">
    <text evidence="4">The sequence shown here is derived from an EMBL/GenBank/DDBJ whole genome shotgun (WGS) entry which is preliminary data.</text>
</comment>
<dbReference type="SUPFAM" id="SSF47954">
    <property type="entry name" value="Cyclin-like"/>
    <property type="match status" value="2"/>
</dbReference>
<proteinExistence type="predicted"/>
<accession>A0AAD9S233</accession>
<keyword evidence="5" id="KW-1185">Reference proteome</keyword>
<dbReference type="CDD" id="cd20525">
    <property type="entry name" value="CYCLIN_CCNH_rpt2"/>
    <property type="match status" value="1"/>
</dbReference>
<dbReference type="AlphaFoldDB" id="A0AAD9S233"/>
<gene>
    <name evidence="4" type="ORF">N8I77_013509</name>
</gene>
<feature type="region of interest" description="Disordered" evidence="2">
    <location>
        <begin position="38"/>
        <end position="101"/>
    </location>
</feature>
<dbReference type="InterPro" id="IPR031658">
    <property type="entry name" value="Cyclin_C_2"/>
</dbReference>
<dbReference type="EMBL" id="JAUJFL010000012">
    <property type="protein sequence ID" value="KAK2595997.1"/>
    <property type="molecule type" value="Genomic_DNA"/>
</dbReference>
<dbReference type="Pfam" id="PF16899">
    <property type="entry name" value="Cyclin_C_2"/>
    <property type="match status" value="1"/>
</dbReference>
<evidence type="ECO:0000256" key="1">
    <source>
        <dbReference type="ARBA" id="ARBA00023127"/>
    </source>
</evidence>
<reference evidence="4" key="1">
    <citation type="submission" date="2023-06" db="EMBL/GenBank/DDBJ databases">
        <authorList>
            <person name="Noh H."/>
        </authorList>
    </citation>
    <scope>NUCLEOTIDE SEQUENCE</scope>
    <source>
        <strain evidence="4">DUCC20226</strain>
    </source>
</reference>
<name>A0AAD9S233_PHOAM</name>